<protein>
    <submittedName>
        <fullName evidence="1">Uncharacterized protein</fullName>
    </submittedName>
</protein>
<sequence length="68" mass="7668">MEPWLGTFARRVPVVEDVVPDHRSRARKCFPDRPSSRAVVVIVAAEPPRLSNTVATDRAQLRTLLFGR</sequence>
<proteinExistence type="predicted"/>
<name>A0A419I0G3_9PSEU</name>
<dbReference type="AlphaFoldDB" id="A0A419I0G3"/>
<gene>
    <name evidence="1" type="ORF">D5S19_20635</name>
</gene>
<keyword evidence="2" id="KW-1185">Reference proteome</keyword>
<evidence type="ECO:0000313" key="2">
    <source>
        <dbReference type="Proteomes" id="UP000285112"/>
    </source>
</evidence>
<evidence type="ECO:0000313" key="1">
    <source>
        <dbReference type="EMBL" id="RJQ83077.1"/>
    </source>
</evidence>
<reference evidence="1 2" key="1">
    <citation type="submission" date="2018-09" db="EMBL/GenBank/DDBJ databases">
        <title>YIM PH 21725 draft genome.</title>
        <authorList>
            <person name="Miao C."/>
        </authorList>
    </citation>
    <scope>NUCLEOTIDE SEQUENCE [LARGE SCALE GENOMIC DNA]</scope>
    <source>
        <strain evidence="2">YIM PH21725</strain>
    </source>
</reference>
<dbReference type="Proteomes" id="UP000285112">
    <property type="component" value="Unassembled WGS sequence"/>
</dbReference>
<comment type="caution">
    <text evidence="1">The sequence shown here is derived from an EMBL/GenBank/DDBJ whole genome shotgun (WGS) entry which is preliminary data.</text>
</comment>
<accession>A0A419I0G3</accession>
<organism evidence="1 2">
    <name type="scientific">Amycolatopsis panacis</name>
    <dbReference type="NCBI Taxonomy" id="2340917"/>
    <lineage>
        <taxon>Bacteria</taxon>
        <taxon>Bacillati</taxon>
        <taxon>Actinomycetota</taxon>
        <taxon>Actinomycetes</taxon>
        <taxon>Pseudonocardiales</taxon>
        <taxon>Pseudonocardiaceae</taxon>
        <taxon>Amycolatopsis</taxon>
    </lineage>
</organism>
<dbReference type="EMBL" id="QZFV01000098">
    <property type="protein sequence ID" value="RJQ83077.1"/>
    <property type="molecule type" value="Genomic_DNA"/>
</dbReference>